<sequence length="219" mass="25351">MKKDKILTCLTCKAFVNAEEINNYTIEIHDEYPLATTNGEMLITFNKYSFFKCPKCFKPLVTCTEYDNEPSSEDKLTILYPTSNKTISSEVPTYIKKAFDEAILCFNSNAFTASVIMCRKTVEGICKERGIEKNTLQKKLEIMKEEGIIDQNLYDWANILRLAGNDAAHDLDVVFDIADAQDIVDFTYAIIDYIFTYRKKFESFKKRRQKQENEEKIKG</sequence>
<keyword evidence="3" id="KW-1185">Reference proteome</keyword>
<comment type="caution">
    <text evidence="2">The sequence shown here is derived from an EMBL/GenBank/DDBJ whole genome shotgun (WGS) entry which is preliminary data.</text>
</comment>
<dbReference type="InterPro" id="IPR025285">
    <property type="entry name" value="DUF4145"/>
</dbReference>
<reference evidence="2 3" key="1">
    <citation type="journal article" date="2020" name="ISME J.">
        <title>Comparative genomics reveals insights into cyanobacterial evolution and habitat adaptation.</title>
        <authorList>
            <person name="Chen M.Y."/>
            <person name="Teng W.K."/>
            <person name="Zhao L."/>
            <person name="Hu C.X."/>
            <person name="Zhou Y.K."/>
            <person name="Han B.P."/>
            <person name="Song L.R."/>
            <person name="Shu W.S."/>
        </authorList>
    </citation>
    <scope>NUCLEOTIDE SEQUENCE [LARGE SCALE GENOMIC DNA]</scope>
    <source>
        <strain evidence="2 3">FACHB-3921</strain>
    </source>
</reference>
<dbReference type="Pfam" id="PF13643">
    <property type="entry name" value="DUF4145"/>
    <property type="match status" value="1"/>
</dbReference>
<dbReference type="EMBL" id="JACJQL010000112">
    <property type="protein sequence ID" value="MBD2255647.1"/>
    <property type="molecule type" value="Genomic_DNA"/>
</dbReference>
<evidence type="ECO:0000313" key="3">
    <source>
        <dbReference type="Proteomes" id="UP000621307"/>
    </source>
</evidence>
<dbReference type="Proteomes" id="UP000621307">
    <property type="component" value="Unassembled WGS sequence"/>
</dbReference>
<evidence type="ECO:0000313" key="2">
    <source>
        <dbReference type="EMBL" id="MBD2255647.1"/>
    </source>
</evidence>
<organism evidence="2 3">
    <name type="scientific">Nostoc parmelioides FACHB-3921</name>
    <dbReference type="NCBI Taxonomy" id="2692909"/>
    <lineage>
        <taxon>Bacteria</taxon>
        <taxon>Bacillati</taxon>
        <taxon>Cyanobacteriota</taxon>
        <taxon>Cyanophyceae</taxon>
        <taxon>Nostocales</taxon>
        <taxon>Nostocaceae</taxon>
        <taxon>Nostoc</taxon>
    </lineage>
</organism>
<dbReference type="RefSeq" id="WP_190572675.1">
    <property type="nucleotide sequence ID" value="NZ_JACJQL010000112.1"/>
</dbReference>
<name>A0ABR8BNF7_9NOSO</name>
<evidence type="ECO:0000259" key="1">
    <source>
        <dbReference type="Pfam" id="PF13643"/>
    </source>
</evidence>
<feature type="domain" description="DUF4145" evidence="1">
    <location>
        <begin position="101"/>
        <end position="187"/>
    </location>
</feature>
<gene>
    <name evidence="2" type="ORF">H6G14_31120</name>
</gene>
<proteinExistence type="predicted"/>
<protein>
    <submittedName>
        <fullName evidence="2">DUF4145 domain-containing protein</fullName>
    </submittedName>
</protein>
<accession>A0ABR8BNF7</accession>